<evidence type="ECO:0000256" key="1">
    <source>
        <dbReference type="SAM" id="Phobius"/>
    </source>
</evidence>
<gene>
    <name evidence="2" type="ORF">GTP69_10570</name>
</gene>
<keyword evidence="3" id="KW-1185">Reference proteome</keyword>
<keyword evidence="1" id="KW-1133">Transmembrane helix</keyword>
<evidence type="ECO:0000313" key="3">
    <source>
        <dbReference type="Proteomes" id="UP000642144"/>
    </source>
</evidence>
<dbReference type="RefSeq" id="WP_161054845.1">
    <property type="nucleotide sequence ID" value="NZ_WWCT01000006.1"/>
</dbReference>
<evidence type="ECO:0000313" key="2">
    <source>
        <dbReference type="EMBL" id="MYN26851.1"/>
    </source>
</evidence>
<feature type="transmembrane region" description="Helical" evidence="1">
    <location>
        <begin position="21"/>
        <end position="40"/>
    </location>
</feature>
<dbReference type="EMBL" id="WWCT01000006">
    <property type="protein sequence ID" value="MYN26851.1"/>
    <property type="molecule type" value="Genomic_DNA"/>
</dbReference>
<organism evidence="2 3">
    <name type="scientific">Duganella levis</name>
    <dbReference type="NCBI Taxonomy" id="2692169"/>
    <lineage>
        <taxon>Bacteria</taxon>
        <taxon>Pseudomonadati</taxon>
        <taxon>Pseudomonadota</taxon>
        <taxon>Betaproteobacteria</taxon>
        <taxon>Burkholderiales</taxon>
        <taxon>Oxalobacteraceae</taxon>
        <taxon>Telluria group</taxon>
        <taxon>Duganella</taxon>
    </lineage>
</organism>
<feature type="transmembrane region" description="Helical" evidence="1">
    <location>
        <begin position="76"/>
        <end position="98"/>
    </location>
</feature>
<sequence length="104" mass="11386">MNENEGSHRTSPWVSLLKTALKILVTWLLLALFAYVMFLISRTLDCEVNEGGTNPCYVHGIDIQALVMIPAMLVAFGAPLFLLGVGVCISLAAGVFLMEKIFKK</sequence>
<protein>
    <submittedName>
        <fullName evidence="2">Uncharacterized protein</fullName>
    </submittedName>
</protein>
<keyword evidence="1" id="KW-0472">Membrane</keyword>
<accession>A0ABW9VYW7</accession>
<keyword evidence="1" id="KW-0812">Transmembrane</keyword>
<dbReference type="Proteomes" id="UP000642144">
    <property type="component" value="Unassembled WGS sequence"/>
</dbReference>
<proteinExistence type="predicted"/>
<reference evidence="2 3" key="1">
    <citation type="submission" date="2019-12" db="EMBL/GenBank/DDBJ databases">
        <title>Novel species isolated from a subtropical stream in China.</title>
        <authorList>
            <person name="Lu H."/>
        </authorList>
    </citation>
    <scope>NUCLEOTIDE SEQUENCE [LARGE SCALE GENOMIC DNA]</scope>
    <source>
        <strain evidence="2 3">CY42W</strain>
    </source>
</reference>
<comment type="caution">
    <text evidence="2">The sequence shown here is derived from an EMBL/GenBank/DDBJ whole genome shotgun (WGS) entry which is preliminary data.</text>
</comment>
<name>A0ABW9VYW7_9BURK</name>